<organism evidence="2 3">
    <name type="scientific">Streptomyces dubilierae</name>
    <dbReference type="NCBI Taxonomy" id="3075533"/>
    <lineage>
        <taxon>Bacteria</taxon>
        <taxon>Bacillati</taxon>
        <taxon>Actinomycetota</taxon>
        <taxon>Actinomycetes</taxon>
        <taxon>Kitasatosporales</taxon>
        <taxon>Streptomycetaceae</taxon>
        <taxon>Streptomyces</taxon>
    </lineage>
</organism>
<gene>
    <name evidence="2" type="ORF">RM641_10565</name>
</gene>
<sequence length="79" mass="8500">MIQTHAGRAALFPEPYQHRTPAGRNGRRDAYGTNNVAWVWLAGAPCREICTCFCHQSGTTPTTVVGAPVQLGLFTEVAA</sequence>
<feature type="region of interest" description="Disordered" evidence="1">
    <location>
        <begin position="1"/>
        <end position="27"/>
    </location>
</feature>
<protein>
    <submittedName>
        <fullName evidence="2">Uncharacterized protein</fullName>
    </submittedName>
</protein>
<evidence type="ECO:0000313" key="2">
    <source>
        <dbReference type="EMBL" id="MDT0387869.1"/>
    </source>
</evidence>
<reference evidence="3" key="1">
    <citation type="submission" date="2023-07" db="EMBL/GenBank/DDBJ databases">
        <title>30 novel species of actinomycetes from the DSMZ collection.</title>
        <authorList>
            <person name="Nouioui I."/>
        </authorList>
    </citation>
    <scope>NUCLEOTIDE SEQUENCE [LARGE SCALE GENOMIC DNA]</scope>
    <source>
        <strain evidence="3">DSM 41921</strain>
    </source>
</reference>
<keyword evidence="3" id="KW-1185">Reference proteome</keyword>
<accession>A0ABU2PA12</accession>
<evidence type="ECO:0000256" key="1">
    <source>
        <dbReference type="SAM" id="MobiDB-lite"/>
    </source>
</evidence>
<comment type="caution">
    <text evidence="2">The sequence shown here is derived from an EMBL/GenBank/DDBJ whole genome shotgun (WGS) entry which is preliminary data.</text>
</comment>
<dbReference type="RefSeq" id="WP_311680836.1">
    <property type="nucleotide sequence ID" value="NZ_JAVREU010000003.1"/>
</dbReference>
<name>A0ABU2PA12_9ACTN</name>
<proteinExistence type="predicted"/>
<evidence type="ECO:0000313" key="3">
    <source>
        <dbReference type="Proteomes" id="UP001183586"/>
    </source>
</evidence>
<dbReference type="Proteomes" id="UP001183586">
    <property type="component" value="Unassembled WGS sequence"/>
</dbReference>
<dbReference type="EMBL" id="JAVREU010000003">
    <property type="protein sequence ID" value="MDT0387869.1"/>
    <property type="molecule type" value="Genomic_DNA"/>
</dbReference>